<gene>
    <name evidence="7" type="primary">fliS</name>
    <name evidence="7" type="ORF">ABQJ54_13765</name>
</gene>
<protein>
    <recommendedName>
        <fullName evidence="6">Flagellar secretion chaperone FliS</fullName>
    </recommendedName>
</protein>
<keyword evidence="7" id="KW-0966">Cell projection</keyword>
<dbReference type="CDD" id="cd16098">
    <property type="entry name" value="FliS"/>
    <property type="match status" value="1"/>
</dbReference>
<reference evidence="7 8" key="1">
    <citation type="submission" date="2024-06" db="EMBL/GenBank/DDBJ databases">
        <authorList>
            <person name="Woo H."/>
        </authorList>
    </citation>
    <scope>NUCLEOTIDE SEQUENCE [LARGE SCALE GENOMIC DNA]</scope>
    <source>
        <strain evidence="7 8">Si-c</strain>
    </source>
</reference>
<comment type="subcellular location">
    <subcellularLocation>
        <location evidence="1 6">Cytoplasm</location>
        <location evidence="1 6">Cytosol</location>
    </subcellularLocation>
</comment>
<keyword evidence="7" id="KW-0969">Cilium</keyword>
<dbReference type="EMBL" id="JBFOHK010000003">
    <property type="protein sequence ID" value="MEW9572821.1"/>
    <property type="molecule type" value="Genomic_DNA"/>
</dbReference>
<keyword evidence="4 6" id="KW-1005">Bacterial flagellum biogenesis</keyword>
<evidence type="ECO:0000256" key="5">
    <source>
        <dbReference type="ARBA" id="ARBA00023186"/>
    </source>
</evidence>
<dbReference type="NCBIfam" id="TIGR00208">
    <property type="entry name" value="fliS"/>
    <property type="match status" value="1"/>
</dbReference>
<proteinExistence type="inferred from homology"/>
<dbReference type="PANTHER" id="PTHR34773:SF1">
    <property type="entry name" value="FLAGELLAR SECRETION CHAPERONE FLIS"/>
    <property type="match status" value="1"/>
</dbReference>
<keyword evidence="5" id="KW-0143">Chaperone</keyword>
<dbReference type="InterPro" id="IPR003713">
    <property type="entry name" value="FliS"/>
</dbReference>
<evidence type="ECO:0000313" key="8">
    <source>
        <dbReference type="Proteomes" id="UP001556220"/>
    </source>
</evidence>
<keyword evidence="8" id="KW-1185">Reference proteome</keyword>
<dbReference type="SUPFAM" id="SSF101116">
    <property type="entry name" value="Flagellar export chaperone FliS"/>
    <property type="match status" value="1"/>
</dbReference>
<keyword evidence="7" id="KW-0282">Flagellum</keyword>
<comment type="similarity">
    <text evidence="2 6">Belongs to the FliS family.</text>
</comment>
<keyword evidence="3 6" id="KW-0963">Cytoplasm</keyword>
<organism evidence="7 8">
    <name type="scientific">Rhodanobacter lycopersici</name>
    <dbReference type="NCBI Taxonomy" id="3162487"/>
    <lineage>
        <taxon>Bacteria</taxon>
        <taxon>Pseudomonadati</taxon>
        <taxon>Pseudomonadota</taxon>
        <taxon>Gammaproteobacteria</taxon>
        <taxon>Lysobacterales</taxon>
        <taxon>Rhodanobacteraceae</taxon>
        <taxon>Rhodanobacter</taxon>
    </lineage>
</organism>
<evidence type="ECO:0000256" key="2">
    <source>
        <dbReference type="ARBA" id="ARBA00008787"/>
    </source>
</evidence>
<dbReference type="Pfam" id="PF02561">
    <property type="entry name" value="FliS"/>
    <property type="match status" value="1"/>
</dbReference>
<dbReference type="Proteomes" id="UP001556220">
    <property type="component" value="Unassembled WGS sequence"/>
</dbReference>
<evidence type="ECO:0000313" key="7">
    <source>
        <dbReference type="EMBL" id="MEW9572821.1"/>
    </source>
</evidence>
<accession>A0ABV3QG48</accession>
<dbReference type="PIRSF" id="PIRSF039090">
    <property type="entry name" value="Flis"/>
    <property type="match status" value="1"/>
</dbReference>
<evidence type="ECO:0000256" key="1">
    <source>
        <dbReference type="ARBA" id="ARBA00004514"/>
    </source>
</evidence>
<evidence type="ECO:0000256" key="6">
    <source>
        <dbReference type="PIRNR" id="PIRNR039090"/>
    </source>
</evidence>
<dbReference type="PANTHER" id="PTHR34773">
    <property type="entry name" value="FLAGELLAR SECRETION CHAPERONE FLIS"/>
    <property type="match status" value="1"/>
</dbReference>
<evidence type="ECO:0000256" key="3">
    <source>
        <dbReference type="ARBA" id="ARBA00022490"/>
    </source>
</evidence>
<dbReference type="Gene3D" id="1.20.120.340">
    <property type="entry name" value="Flagellar protein FliS"/>
    <property type="match status" value="1"/>
</dbReference>
<dbReference type="RefSeq" id="WP_367854876.1">
    <property type="nucleotide sequence ID" value="NZ_JBFOHK010000003.1"/>
</dbReference>
<dbReference type="InterPro" id="IPR036584">
    <property type="entry name" value="FliS_sf"/>
</dbReference>
<sequence>MTNAYLRQASALYQQTGLAGRVESADPHQLIAMLLDGAIERIAQAQGHLRRGDVPAKGVAVTKAVAIVGELRVSLDHKAGGEVARRLDSLYDYITRRLLFAQLNNDEPALAECMDLLGPVRRGWNGIRDSYLASRAGSAA</sequence>
<name>A0ABV3QG48_9GAMM</name>
<comment type="caution">
    <text evidence="7">The sequence shown here is derived from an EMBL/GenBank/DDBJ whole genome shotgun (WGS) entry which is preliminary data.</text>
</comment>
<evidence type="ECO:0000256" key="4">
    <source>
        <dbReference type="ARBA" id="ARBA00022795"/>
    </source>
</evidence>